<dbReference type="KEGG" id="vde:111250215"/>
<evidence type="ECO:0000259" key="6">
    <source>
        <dbReference type="PROSITE" id="PS50404"/>
    </source>
</evidence>
<dbReference type="EC" id="2.5.1.18" evidence="3"/>
<comment type="catalytic activity">
    <reaction evidence="5">
        <text>RX + glutathione = an S-substituted glutathione + a halide anion + H(+)</text>
        <dbReference type="Rhea" id="RHEA:16437"/>
        <dbReference type="ChEBI" id="CHEBI:15378"/>
        <dbReference type="ChEBI" id="CHEBI:16042"/>
        <dbReference type="ChEBI" id="CHEBI:17792"/>
        <dbReference type="ChEBI" id="CHEBI:57925"/>
        <dbReference type="ChEBI" id="CHEBI:90779"/>
        <dbReference type="EC" id="2.5.1.18"/>
    </reaction>
</comment>
<dbReference type="SFLD" id="SFLDS00019">
    <property type="entry name" value="Glutathione_Transferase_(cytos"/>
    <property type="match status" value="1"/>
</dbReference>
<evidence type="ECO:0000256" key="1">
    <source>
        <dbReference type="ARBA" id="ARBA00003701"/>
    </source>
</evidence>
<dbReference type="AlphaFoldDB" id="A0A7M7K526"/>
<dbReference type="Gene3D" id="1.20.1050.130">
    <property type="match status" value="1"/>
</dbReference>
<dbReference type="EnsemblMetazoa" id="XM_022805098">
    <property type="protein sequence ID" value="XP_022660833"/>
    <property type="gene ID" value="LOC111250215"/>
</dbReference>
<reference evidence="8" key="1">
    <citation type="submission" date="2021-01" db="UniProtKB">
        <authorList>
            <consortium name="EnsemblMetazoa"/>
        </authorList>
    </citation>
    <scope>IDENTIFICATION</scope>
</reference>
<dbReference type="PROSITE" id="PS50404">
    <property type="entry name" value="GST_NTER"/>
    <property type="match status" value="1"/>
</dbReference>
<evidence type="ECO:0000256" key="3">
    <source>
        <dbReference type="ARBA" id="ARBA00012452"/>
    </source>
</evidence>
<dbReference type="PRINTS" id="PR01267">
    <property type="entry name" value="GSTRNSFRASEM"/>
</dbReference>
<evidence type="ECO:0000313" key="9">
    <source>
        <dbReference type="Proteomes" id="UP000594260"/>
    </source>
</evidence>
<dbReference type="InterPro" id="IPR050213">
    <property type="entry name" value="GST_superfamily"/>
</dbReference>
<dbReference type="InterPro" id="IPR010987">
    <property type="entry name" value="Glutathione-S-Trfase_C-like"/>
</dbReference>
<dbReference type="GO" id="GO:0042802">
    <property type="term" value="F:identical protein binding"/>
    <property type="evidence" value="ECO:0007669"/>
    <property type="project" value="UniProtKB-ARBA"/>
</dbReference>
<dbReference type="InterPro" id="IPR040079">
    <property type="entry name" value="Glutathione_S-Trfase"/>
</dbReference>
<dbReference type="GeneID" id="111250215"/>
<dbReference type="SUPFAM" id="SSF47616">
    <property type="entry name" value="GST C-terminal domain-like"/>
    <property type="match status" value="1"/>
</dbReference>
<dbReference type="Proteomes" id="UP000594260">
    <property type="component" value="Unplaced"/>
</dbReference>
<dbReference type="OrthoDB" id="414243at2759"/>
<evidence type="ECO:0000256" key="2">
    <source>
        <dbReference type="ARBA" id="ARBA00005861"/>
    </source>
</evidence>
<keyword evidence="9" id="KW-1185">Reference proteome</keyword>
<protein>
    <recommendedName>
        <fullName evidence="3">glutathione transferase</fullName>
        <ecNumber evidence="3">2.5.1.18</ecNumber>
    </recommendedName>
</protein>
<evidence type="ECO:0000259" key="7">
    <source>
        <dbReference type="PROSITE" id="PS50405"/>
    </source>
</evidence>
<organism evidence="8 9">
    <name type="scientific">Varroa destructor</name>
    <name type="common">Honeybee mite</name>
    <dbReference type="NCBI Taxonomy" id="109461"/>
    <lineage>
        <taxon>Eukaryota</taxon>
        <taxon>Metazoa</taxon>
        <taxon>Ecdysozoa</taxon>
        <taxon>Arthropoda</taxon>
        <taxon>Chelicerata</taxon>
        <taxon>Arachnida</taxon>
        <taxon>Acari</taxon>
        <taxon>Parasitiformes</taxon>
        <taxon>Mesostigmata</taxon>
        <taxon>Gamasina</taxon>
        <taxon>Dermanyssoidea</taxon>
        <taxon>Varroidae</taxon>
        <taxon>Varroa</taxon>
    </lineage>
</organism>
<comment type="function">
    <text evidence="1">Conjugation of reduced glutathione to a wide number of exogenous and endogenous hydrophobic electrophiles.</text>
</comment>
<dbReference type="InterPro" id="IPR004045">
    <property type="entry name" value="Glutathione_S-Trfase_N"/>
</dbReference>
<proteinExistence type="inferred from homology"/>
<dbReference type="OMA" id="ADFIMYE"/>
<dbReference type="FunCoup" id="A0A7M7K526">
    <property type="interactions" value="232"/>
</dbReference>
<dbReference type="PROSITE" id="PS50405">
    <property type="entry name" value="GST_CTER"/>
    <property type="match status" value="1"/>
</dbReference>
<dbReference type="PANTHER" id="PTHR11571:SF222">
    <property type="entry name" value="GLUTATHIONE TRANSFERASE"/>
    <property type="match status" value="1"/>
</dbReference>
<feature type="domain" description="GST N-terminal" evidence="6">
    <location>
        <begin position="4"/>
        <end position="93"/>
    </location>
</feature>
<comment type="similarity">
    <text evidence="2">Belongs to the GST superfamily. Mu family.</text>
</comment>
<accession>A0A7M7K526</accession>
<dbReference type="InterPro" id="IPR003081">
    <property type="entry name" value="GST_mu"/>
</dbReference>
<dbReference type="InterPro" id="IPR036249">
    <property type="entry name" value="Thioredoxin-like_sf"/>
</dbReference>
<sequence>MGSPKILLGYWEIRGLGQPCRLLLSYVGADFEDKRYYTGPAPDYEKKEWFDEKAKNPYGLAFPNLPYLIDGDVRLTQTHAIMRYLGRKYDLIGSNETEITRCELAEQQLCDLRNEFVRFSYTPEPQCSELKPERTEKFRSMLKQFSAFLGDRKWMAGEKLTFCLFFCTQSNADVDADYAHK</sequence>
<dbReference type="InParanoid" id="A0A7M7K526"/>
<dbReference type="GO" id="GO:0004364">
    <property type="term" value="F:glutathione transferase activity"/>
    <property type="evidence" value="ECO:0007669"/>
    <property type="project" value="UniProtKB-EC"/>
</dbReference>
<feature type="domain" description="GST C-terminal" evidence="7">
    <location>
        <begin position="95"/>
        <end position="181"/>
    </location>
</feature>
<dbReference type="RefSeq" id="XP_022660833.1">
    <property type="nucleotide sequence ID" value="XM_022805098.1"/>
</dbReference>
<dbReference type="PANTHER" id="PTHR11571">
    <property type="entry name" value="GLUTATHIONE S-TRANSFERASE"/>
    <property type="match status" value="1"/>
</dbReference>
<evidence type="ECO:0000313" key="8">
    <source>
        <dbReference type="EnsemblMetazoa" id="XP_022660833"/>
    </source>
</evidence>
<name>A0A7M7K526_VARDE</name>
<dbReference type="CDD" id="cd03075">
    <property type="entry name" value="GST_N_Mu"/>
    <property type="match status" value="1"/>
</dbReference>
<dbReference type="InterPro" id="IPR036282">
    <property type="entry name" value="Glutathione-S-Trfase_C_sf"/>
</dbReference>
<evidence type="ECO:0000256" key="5">
    <source>
        <dbReference type="ARBA" id="ARBA00047960"/>
    </source>
</evidence>
<dbReference type="GO" id="GO:0006749">
    <property type="term" value="P:glutathione metabolic process"/>
    <property type="evidence" value="ECO:0007669"/>
    <property type="project" value="TreeGrafter"/>
</dbReference>
<evidence type="ECO:0000256" key="4">
    <source>
        <dbReference type="ARBA" id="ARBA00022679"/>
    </source>
</evidence>
<dbReference type="Pfam" id="PF02798">
    <property type="entry name" value="GST_N"/>
    <property type="match status" value="1"/>
</dbReference>
<keyword evidence="4" id="KW-0808">Transferase</keyword>
<dbReference type="SUPFAM" id="SSF52833">
    <property type="entry name" value="Thioredoxin-like"/>
    <property type="match status" value="1"/>
</dbReference>